<protein>
    <submittedName>
        <fullName evidence="2">Uncharacterized protein</fullName>
    </submittedName>
</protein>
<dbReference type="AlphaFoldDB" id="A0A7U9PTF2"/>
<evidence type="ECO:0000256" key="1">
    <source>
        <dbReference type="SAM" id="MobiDB-lite"/>
    </source>
</evidence>
<dbReference type="Gene3D" id="3.30.390.80">
    <property type="entry name" value="DNA repair protein Rad52/59/22"/>
    <property type="match status" value="1"/>
</dbReference>
<organism evidence="2 3">
    <name type="scientific">Anaerolinea thermolimosa</name>
    <dbReference type="NCBI Taxonomy" id="229919"/>
    <lineage>
        <taxon>Bacteria</taxon>
        <taxon>Bacillati</taxon>
        <taxon>Chloroflexota</taxon>
        <taxon>Anaerolineae</taxon>
        <taxon>Anaerolineales</taxon>
        <taxon>Anaerolineaceae</taxon>
        <taxon>Anaerolinea</taxon>
    </lineage>
</organism>
<feature type="region of interest" description="Disordered" evidence="1">
    <location>
        <begin position="152"/>
        <end position="177"/>
    </location>
</feature>
<accession>A0A7U9PTF2</accession>
<evidence type="ECO:0000313" key="3">
    <source>
        <dbReference type="Proteomes" id="UP000253922"/>
    </source>
</evidence>
<keyword evidence="3" id="KW-1185">Reference proteome</keyword>
<evidence type="ECO:0000313" key="2">
    <source>
        <dbReference type="EMBL" id="GAP08702.1"/>
    </source>
</evidence>
<dbReference type="InterPro" id="IPR042525">
    <property type="entry name" value="Rad52_Rad59_Rad22_sf"/>
</dbReference>
<dbReference type="OrthoDB" id="148742at2"/>
<proteinExistence type="predicted"/>
<gene>
    <name evidence="2" type="ORF">ATHL_03609</name>
</gene>
<name>A0A7U9PTF2_9CHLR</name>
<dbReference type="EMBL" id="DF967967">
    <property type="protein sequence ID" value="GAP08702.1"/>
    <property type="molecule type" value="Genomic_DNA"/>
</dbReference>
<dbReference type="GO" id="GO:0006302">
    <property type="term" value="P:double-strand break repair"/>
    <property type="evidence" value="ECO:0007669"/>
    <property type="project" value="UniProtKB-ARBA"/>
</dbReference>
<dbReference type="GO" id="GO:0006310">
    <property type="term" value="P:DNA recombination"/>
    <property type="evidence" value="ECO:0007669"/>
    <property type="project" value="UniProtKB-ARBA"/>
</dbReference>
<reference evidence="3" key="1">
    <citation type="submission" date="2015-07" db="EMBL/GenBank/DDBJ databases">
        <title>Draft Genome Sequences of Anaerolinea thermolimosa IMO-1, Bellilinea caldifistulae GOMI-1, Leptolinea tardivitalis YMTK-2, Levilinea saccharolytica KIBI-1,Longilinea arvoryzae KOME-1, Previously Described as Members of the Anaerolineaceae (Chloroflexi).</title>
        <authorList>
            <person name="Sekiguchi Y."/>
            <person name="Ohashi A."/>
            <person name="Matsuura N."/>
            <person name="Tourlousse M.D."/>
        </authorList>
    </citation>
    <scope>NUCLEOTIDE SEQUENCE [LARGE SCALE GENOMIC DNA]</scope>
    <source>
        <strain evidence="3">IMO-1</strain>
    </source>
</reference>
<sequence>MNATLKSKLFTLMGLSLEEAIRKLDEELPEDAYKPVPGAVELTDISPAHMRNVLNEVFGLCGLGWGYTFEANDVNVEQEGNRYVAILKRMVFWYKVVYEDGTLGTATVESTGASENFQPAYALKGAITSALSNAASNIGFQESVYMGRRSHRTVNGGNGTPAPAPAPRPRLQPRTGEEATVDDVDNFIVPTVFKKHGGMRLSELPRKSLEWYANEMEATSEAAKAFQIAARAYLARHPA</sequence>
<dbReference type="Proteomes" id="UP000253922">
    <property type="component" value="Unassembled WGS sequence"/>
</dbReference>